<organism evidence="3 4">
    <name type="scientific">Haemaphysalis longicornis</name>
    <name type="common">Bush tick</name>
    <dbReference type="NCBI Taxonomy" id="44386"/>
    <lineage>
        <taxon>Eukaryota</taxon>
        <taxon>Metazoa</taxon>
        <taxon>Ecdysozoa</taxon>
        <taxon>Arthropoda</taxon>
        <taxon>Chelicerata</taxon>
        <taxon>Arachnida</taxon>
        <taxon>Acari</taxon>
        <taxon>Parasitiformes</taxon>
        <taxon>Ixodida</taxon>
        <taxon>Ixodoidea</taxon>
        <taxon>Ixodidae</taxon>
        <taxon>Haemaphysalinae</taxon>
        <taxon>Haemaphysalis</taxon>
    </lineage>
</organism>
<feature type="compositionally biased region" description="Basic residues" evidence="1">
    <location>
        <begin position="630"/>
        <end position="649"/>
    </location>
</feature>
<feature type="region of interest" description="Disordered" evidence="1">
    <location>
        <begin position="1060"/>
        <end position="1153"/>
    </location>
</feature>
<feature type="compositionally biased region" description="Basic and acidic residues" evidence="1">
    <location>
        <begin position="190"/>
        <end position="223"/>
    </location>
</feature>
<feature type="compositionally biased region" description="Basic and acidic residues" evidence="1">
    <location>
        <begin position="297"/>
        <end position="308"/>
    </location>
</feature>
<feature type="compositionally biased region" description="Basic and acidic residues" evidence="1">
    <location>
        <begin position="341"/>
        <end position="355"/>
    </location>
</feature>
<feature type="region of interest" description="Disordered" evidence="1">
    <location>
        <begin position="256"/>
        <end position="421"/>
    </location>
</feature>
<feature type="region of interest" description="Disordered" evidence="1">
    <location>
        <begin position="1178"/>
        <end position="1233"/>
    </location>
</feature>
<feature type="compositionally biased region" description="Basic and acidic residues" evidence="1">
    <location>
        <begin position="1060"/>
        <end position="1082"/>
    </location>
</feature>
<feature type="region of interest" description="Disordered" evidence="1">
    <location>
        <begin position="1265"/>
        <end position="1285"/>
    </location>
</feature>
<dbReference type="OrthoDB" id="6505041at2759"/>
<feature type="compositionally biased region" description="Low complexity" evidence="1">
    <location>
        <begin position="1214"/>
        <end position="1224"/>
    </location>
</feature>
<evidence type="ECO:0000313" key="3">
    <source>
        <dbReference type="EMBL" id="KAH9383608.1"/>
    </source>
</evidence>
<feature type="region of interest" description="Disordered" evidence="1">
    <location>
        <begin position="832"/>
        <end position="855"/>
    </location>
</feature>
<comment type="caution">
    <text evidence="3">The sequence shown here is derived from an EMBL/GenBank/DDBJ whole genome shotgun (WGS) entry which is preliminary data.</text>
</comment>
<evidence type="ECO:0000256" key="1">
    <source>
        <dbReference type="SAM" id="MobiDB-lite"/>
    </source>
</evidence>
<feature type="region of interest" description="Disordered" evidence="1">
    <location>
        <begin position="449"/>
        <end position="471"/>
    </location>
</feature>
<feature type="compositionally biased region" description="Basic and acidic residues" evidence="1">
    <location>
        <begin position="1089"/>
        <end position="1098"/>
    </location>
</feature>
<feature type="compositionally biased region" description="Basic and acidic residues" evidence="1">
    <location>
        <begin position="1194"/>
        <end position="1210"/>
    </location>
</feature>
<feature type="compositionally biased region" description="Basic residues" evidence="1">
    <location>
        <begin position="1274"/>
        <end position="1285"/>
    </location>
</feature>
<keyword evidence="2" id="KW-1133">Transmembrane helix</keyword>
<reference evidence="3 4" key="1">
    <citation type="journal article" date="2020" name="Cell">
        <title>Large-Scale Comparative Analyses of Tick Genomes Elucidate Their Genetic Diversity and Vector Capacities.</title>
        <authorList>
            <consortium name="Tick Genome and Microbiome Consortium (TIGMIC)"/>
            <person name="Jia N."/>
            <person name="Wang J."/>
            <person name="Shi W."/>
            <person name="Du L."/>
            <person name="Sun Y."/>
            <person name="Zhan W."/>
            <person name="Jiang J.F."/>
            <person name="Wang Q."/>
            <person name="Zhang B."/>
            <person name="Ji P."/>
            <person name="Bell-Sakyi L."/>
            <person name="Cui X.M."/>
            <person name="Yuan T.T."/>
            <person name="Jiang B.G."/>
            <person name="Yang W.F."/>
            <person name="Lam T.T."/>
            <person name="Chang Q.C."/>
            <person name="Ding S.J."/>
            <person name="Wang X.J."/>
            <person name="Zhu J.G."/>
            <person name="Ruan X.D."/>
            <person name="Zhao L."/>
            <person name="Wei J.T."/>
            <person name="Ye R.Z."/>
            <person name="Que T.C."/>
            <person name="Du C.H."/>
            <person name="Zhou Y.H."/>
            <person name="Cheng J.X."/>
            <person name="Dai P.F."/>
            <person name="Guo W.B."/>
            <person name="Han X.H."/>
            <person name="Huang E.J."/>
            <person name="Li L.F."/>
            <person name="Wei W."/>
            <person name="Gao Y.C."/>
            <person name="Liu J.Z."/>
            <person name="Shao H.Z."/>
            <person name="Wang X."/>
            <person name="Wang C.C."/>
            <person name="Yang T.C."/>
            <person name="Huo Q.B."/>
            <person name="Li W."/>
            <person name="Chen H.Y."/>
            <person name="Chen S.E."/>
            <person name="Zhou L.G."/>
            <person name="Ni X.B."/>
            <person name="Tian J.H."/>
            <person name="Sheng Y."/>
            <person name="Liu T."/>
            <person name="Pan Y.S."/>
            <person name="Xia L.Y."/>
            <person name="Li J."/>
            <person name="Zhao F."/>
            <person name="Cao W.C."/>
        </authorList>
    </citation>
    <scope>NUCLEOTIDE SEQUENCE [LARGE SCALE GENOMIC DNA]</scope>
    <source>
        <strain evidence="3">HaeL-2018</strain>
    </source>
</reference>
<feature type="compositionally biased region" description="Basic and acidic residues" evidence="1">
    <location>
        <begin position="256"/>
        <end position="277"/>
    </location>
</feature>
<keyword evidence="4" id="KW-1185">Reference proteome</keyword>
<dbReference type="EMBL" id="JABSTR010001215">
    <property type="protein sequence ID" value="KAH9383608.1"/>
    <property type="molecule type" value="Genomic_DNA"/>
</dbReference>
<feature type="compositionally biased region" description="Basic and acidic residues" evidence="1">
    <location>
        <begin position="843"/>
        <end position="855"/>
    </location>
</feature>
<sequence>MRCFKLLPSADWWPELAICVLCRRSAGNKEEEKRRQGAARAAQAHLACAQKKTWCWAGARYRLVLPGAEKIEGQSPAQLGMFVAATPAEEPGAPPPLETPRDMVQANMEVGELPRNEGGGPKKEYVAAVKSYEQLVDGNVIRGKMYLECIPQNEAMGPPGGGLDRPPMGYDRPPGGGYGAYERPPPMEMYGRDRPYSPDRGRYPPDYDRRDRPRSRRDDDYYYDELRGLSETRLPLQKESEGRAERIIQKIRQDIEAFEKENAVPDAKPSESLEARPRSGPLRGFRRATDDYEDDPDARRILRRRSSEDNSAYDSRRRSRPRSKSRNDGDESPRRGRSRRSRDESSSSSSSEERRASRRRSGRRDSPRSSRRRPESDDQSERRSKRSRSRSKRRDDEERPASRERNRRGNEAFIPRPAEDRSFMQAGMLFRYESNPSLVAREDVVVQKEAVAEDQGSPQQPPEGAAQEGRFVPPEKYQDFLLDVKAGRKPKGFPTNVTPSKLAAELGRYQDFLCSVLPEDTSPRAIAEQVGKYRKFIVGDDDKYTEFAMANNQGLARVSRPDAMGMGGYQPFAVQAKPLGNGEDDAENYGFAIAARIPSRAKGERYEHVQNTPELKTEWWSHVVPASKSKSARGRRGGPGRPKSPHRRKAYDDEDAEAYEIADLQAGGPGEERLVQMSVRRKDASNVYSISRKVSPTATGYGVPPLRASPEAMAGGMPGMPMQGIPMGAMQRMQMPRMQMQAMPMQGMAMQGMPMQAMPMQPMMMQPMRMQGMPIQYDPRYAQAPMRMDRRIQQMLMRQKNRSKFPVQPDTAMTVQAQPDRTGKRLFKYQVQNESRQQQADGGDEKAKENATVEASKKASVERVFSDQEVQVSEKRMSKATSARVKTRASEAGTHDAGSRKNVEAQAEIEEFPHVPFTRNPDFDGPPPGMPAMPLPGYPFPVPPYGLPHPVPSQQPVPQYGPPASSVTSQQVIQTSSATTVHTHQHHHHYHDGLKKFKVAYLAPNKGAKSVDRYEDQEPLGAAVGVQCMSLYERFMNWIYPDNKATEDVSVMTEGGELAADKLGKKDKSEESKKSEDKEKKGGSSGTDLKAKEPEKKKAPPGPPIPVNLPWQGHEYEYEEEIKPDGSRVGTYRYKGLGGAPKAPPGQGSMQQPDEVVTTTTTQLDHDGQQFFERQVRTMPTRGVARPGGSNQSRAEESHAMYRRDQRDRSPGWTSEDSSDSSTDPQNKSSDDWQPADMLVSYAHKNFVDKHMVLDDDDDDDMLPSGNVYGGHGSTKKLIRSRGRKRRGMPNKELLAYSMIVVVAVVGMALLIAMTGHKMHAGQGGRLFMRSLPPPVQGRTRSTKDTLT</sequence>
<evidence type="ECO:0000256" key="2">
    <source>
        <dbReference type="SAM" id="Phobius"/>
    </source>
</evidence>
<proteinExistence type="predicted"/>
<dbReference type="VEuPathDB" id="VectorBase:HLOH_041751"/>
<feature type="compositionally biased region" description="Basic residues" evidence="1">
    <location>
        <begin position="383"/>
        <end position="392"/>
    </location>
</feature>
<feature type="compositionally biased region" description="Basic and acidic residues" evidence="1">
    <location>
        <begin position="325"/>
        <end position="334"/>
    </location>
</feature>
<feature type="region of interest" description="Disordered" evidence="1">
    <location>
        <begin position="154"/>
        <end position="223"/>
    </location>
</feature>
<feature type="region of interest" description="Disordered" evidence="1">
    <location>
        <begin position="870"/>
        <end position="901"/>
    </location>
</feature>
<accession>A0A9J6H9M1</accession>
<feature type="compositionally biased region" description="Basic and acidic residues" evidence="1">
    <location>
        <begin position="363"/>
        <end position="382"/>
    </location>
</feature>
<keyword evidence="2" id="KW-0812">Transmembrane</keyword>
<gene>
    <name evidence="3" type="ORF">HPB48_025301</name>
</gene>
<name>A0A9J6H9M1_HAELO</name>
<feature type="region of interest" description="Disordered" evidence="1">
    <location>
        <begin position="621"/>
        <end position="652"/>
    </location>
</feature>
<feature type="transmembrane region" description="Helical" evidence="2">
    <location>
        <begin position="1294"/>
        <end position="1313"/>
    </location>
</feature>
<evidence type="ECO:0000313" key="4">
    <source>
        <dbReference type="Proteomes" id="UP000821853"/>
    </source>
</evidence>
<keyword evidence="2" id="KW-0472">Membrane</keyword>
<protein>
    <submittedName>
        <fullName evidence="3">Uncharacterized protein</fullName>
    </submittedName>
</protein>
<feature type="compositionally biased region" description="Basic and acidic residues" evidence="1">
    <location>
        <begin position="393"/>
        <end position="410"/>
    </location>
</feature>
<dbReference type="Proteomes" id="UP000821853">
    <property type="component" value="Unassembled WGS sequence"/>
</dbReference>
<feature type="region of interest" description="Disordered" evidence="1">
    <location>
        <begin position="1325"/>
        <end position="1348"/>
    </location>
</feature>